<sequence>MFPISGRARCAAVLASSAAVLLGACSSTEAASSSSASDGAVPVKMAFEWTCSGDWAVVNEGIEQGFFEKNGVDLSYDRGQGGSDTVPLVAAREFDLGIISAPPAVIGAGQGMPLTIIGAASTVGPVTILADPSIKQPKDLEGRSLAVQTDQFEGAVWNAFVTATGIDAGKVRVVPSDDATEAEFLNGDIDAYVVFYPTASTKAILDRRPGLTVMPMQDYVPTYGHTILANNAFLQEHPDAAKGFVTAWAESAKYVQDNYQQSYDRLVAKCPEVDPGALKFSMDAYFDSYNGEYSKQHGFGSFSVDGIEQTQKVLVDAGLAESKPVAEFTSEDYQPAEPVLPNAGEAHP</sequence>
<evidence type="ECO:0000256" key="1">
    <source>
        <dbReference type="ARBA" id="ARBA00003469"/>
    </source>
</evidence>
<keyword evidence="5" id="KW-0808">Transferase</keyword>
<dbReference type="PROSITE" id="PS51257">
    <property type="entry name" value="PROKAR_LIPOPROTEIN"/>
    <property type="match status" value="1"/>
</dbReference>
<keyword evidence="8" id="KW-0784">Thiamine biosynthesis</keyword>
<evidence type="ECO:0000256" key="9">
    <source>
        <dbReference type="ARBA" id="ARBA00023004"/>
    </source>
</evidence>
<organism evidence="15 16">
    <name type="scientific">Mycolicibacterium wolinskyi</name>
    <dbReference type="NCBI Taxonomy" id="59750"/>
    <lineage>
        <taxon>Bacteria</taxon>
        <taxon>Bacillati</taxon>
        <taxon>Actinomycetota</taxon>
        <taxon>Actinomycetes</taxon>
        <taxon>Mycobacteriales</taxon>
        <taxon>Mycobacteriaceae</taxon>
        <taxon>Mycolicibacterium</taxon>
    </lineage>
</organism>
<dbReference type="RefSeq" id="WP_067852209.1">
    <property type="nucleotide sequence ID" value="NZ_LGTW01000014.1"/>
</dbReference>
<dbReference type="InterPro" id="IPR015168">
    <property type="entry name" value="SsuA/THI5"/>
</dbReference>
<evidence type="ECO:0000313" key="16">
    <source>
        <dbReference type="Proteomes" id="UP000070612"/>
    </source>
</evidence>
<evidence type="ECO:0000256" key="3">
    <source>
        <dbReference type="ARBA" id="ARBA00009406"/>
    </source>
</evidence>
<comment type="caution">
    <text evidence="15">The sequence shown here is derived from an EMBL/GenBank/DDBJ whole genome shotgun (WGS) entry which is preliminary data.</text>
</comment>
<evidence type="ECO:0000256" key="10">
    <source>
        <dbReference type="ARBA" id="ARBA00033171"/>
    </source>
</evidence>
<dbReference type="GO" id="GO:0009228">
    <property type="term" value="P:thiamine biosynthetic process"/>
    <property type="evidence" value="ECO:0007669"/>
    <property type="project" value="UniProtKB-KW"/>
</dbReference>
<evidence type="ECO:0000256" key="8">
    <source>
        <dbReference type="ARBA" id="ARBA00022977"/>
    </source>
</evidence>
<feature type="chain" id="PRO_5038662371" description="Thiamine pyrimidine synthase" evidence="13">
    <location>
        <begin position="31"/>
        <end position="348"/>
    </location>
</feature>
<feature type="region of interest" description="Disordered" evidence="12">
    <location>
        <begin position="326"/>
        <end position="348"/>
    </location>
</feature>
<comment type="pathway">
    <text evidence="2">Cofactor biosynthesis; thiamine diphosphate biosynthesis.</text>
</comment>
<comment type="subunit">
    <text evidence="4">Homodimer.</text>
</comment>
<reference evidence="15 16" key="1">
    <citation type="submission" date="2015-07" db="EMBL/GenBank/DDBJ databases">
        <title>A draft genome sequence of Mycobacterium wolinskyi.</title>
        <authorList>
            <person name="de Man T.J."/>
            <person name="Perry K.A."/>
            <person name="Coulliette A.D."/>
            <person name="Jensen B."/>
            <person name="Toney N.C."/>
            <person name="Limbago B.M."/>
            <person name="Noble-Wang J."/>
        </authorList>
    </citation>
    <scope>NUCLEOTIDE SEQUENCE [LARGE SCALE GENOMIC DNA]</scope>
    <source>
        <strain evidence="15 16">CDC_01</strain>
    </source>
</reference>
<feature type="signal peptide" evidence="13">
    <location>
        <begin position="1"/>
        <end position="30"/>
    </location>
</feature>
<evidence type="ECO:0000256" key="6">
    <source>
        <dbReference type="ARBA" id="ARBA00022723"/>
    </source>
</evidence>
<dbReference type="PANTHER" id="PTHR31528:SF1">
    <property type="entry name" value="4-AMINO-5-HYDROXYMETHYL-2-METHYLPYRIMIDINE PHOSPHATE SYNTHASE THI11-RELATED"/>
    <property type="match status" value="1"/>
</dbReference>
<keyword evidence="7" id="KW-0663">Pyridoxal phosphate</keyword>
<dbReference type="EMBL" id="LGTW01000014">
    <property type="protein sequence ID" value="KWX22334.1"/>
    <property type="molecule type" value="Genomic_DNA"/>
</dbReference>
<dbReference type="GO" id="GO:0046872">
    <property type="term" value="F:metal ion binding"/>
    <property type="evidence" value="ECO:0007669"/>
    <property type="project" value="UniProtKB-KW"/>
</dbReference>
<accession>A0A132PJ98</accession>
<evidence type="ECO:0000256" key="12">
    <source>
        <dbReference type="SAM" id="MobiDB-lite"/>
    </source>
</evidence>
<evidence type="ECO:0000256" key="4">
    <source>
        <dbReference type="ARBA" id="ARBA00011738"/>
    </source>
</evidence>
<dbReference type="GO" id="GO:0016740">
    <property type="term" value="F:transferase activity"/>
    <property type="evidence" value="ECO:0007669"/>
    <property type="project" value="UniProtKB-KW"/>
</dbReference>
<feature type="domain" description="SsuA/THI5-like" evidence="14">
    <location>
        <begin position="62"/>
        <end position="258"/>
    </location>
</feature>
<evidence type="ECO:0000256" key="13">
    <source>
        <dbReference type="SAM" id="SignalP"/>
    </source>
</evidence>
<evidence type="ECO:0000256" key="2">
    <source>
        <dbReference type="ARBA" id="ARBA00004948"/>
    </source>
</evidence>
<evidence type="ECO:0000313" key="15">
    <source>
        <dbReference type="EMBL" id="KWX22334.1"/>
    </source>
</evidence>
<dbReference type="Gene3D" id="3.40.190.10">
    <property type="entry name" value="Periplasmic binding protein-like II"/>
    <property type="match status" value="2"/>
</dbReference>
<protein>
    <recommendedName>
        <fullName evidence="10">Thiamine pyrimidine synthase</fullName>
    </recommendedName>
</protein>
<dbReference type="Pfam" id="PF09084">
    <property type="entry name" value="NMT1"/>
    <property type="match status" value="1"/>
</dbReference>
<evidence type="ECO:0000256" key="11">
    <source>
        <dbReference type="ARBA" id="ARBA00048179"/>
    </source>
</evidence>
<dbReference type="PATRIC" id="fig|59750.3.peg.1581"/>
<evidence type="ECO:0000256" key="7">
    <source>
        <dbReference type="ARBA" id="ARBA00022898"/>
    </source>
</evidence>
<keyword evidence="13" id="KW-0732">Signal</keyword>
<comment type="catalytic activity">
    <reaction evidence="11">
        <text>N(6)-(pyridoxal phosphate)-L-lysyl-[4-amino-5-hydroxymethyl-2-methylpyrimidine phosphate synthase] + L-histidyl-[4-amino-5-hydroxymethyl-2-methylpyrimidine phosphate synthase] + 2 Fe(3+) + 4 H2O = L-lysyl-[4-amino-5-hydroxymethyl-2-methylpyrimidine phosphate synthase] + (2S)-2-amino-5-hydroxy-4-oxopentanoyl-[4-amino-5-hydroxymethyl-2-methylpyrimidine phosphate synthase] + 4-amino-2-methyl-5-(phosphooxymethyl)pyrimidine + 3-oxopropanoate + 2 Fe(2+) + 2 H(+)</text>
        <dbReference type="Rhea" id="RHEA:65756"/>
        <dbReference type="Rhea" id="RHEA-COMP:16892"/>
        <dbReference type="Rhea" id="RHEA-COMP:16893"/>
        <dbReference type="Rhea" id="RHEA-COMP:16894"/>
        <dbReference type="Rhea" id="RHEA-COMP:16895"/>
        <dbReference type="ChEBI" id="CHEBI:15377"/>
        <dbReference type="ChEBI" id="CHEBI:15378"/>
        <dbReference type="ChEBI" id="CHEBI:29033"/>
        <dbReference type="ChEBI" id="CHEBI:29034"/>
        <dbReference type="ChEBI" id="CHEBI:29969"/>
        <dbReference type="ChEBI" id="CHEBI:29979"/>
        <dbReference type="ChEBI" id="CHEBI:33190"/>
        <dbReference type="ChEBI" id="CHEBI:58354"/>
        <dbReference type="ChEBI" id="CHEBI:143915"/>
        <dbReference type="ChEBI" id="CHEBI:157692"/>
    </reaction>
    <physiologicalReaction direction="left-to-right" evidence="11">
        <dbReference type="Rhea" id="RHEA:65757"/>
    </physiologicalReaction>
</comment>
<gene>
    <name evidence="15" type="ORF">AFM11_21170</name>
</gene>
<dbReference type="STRING" id="59750.AWC31_06535"/>
<dbReference type="InterPro" id="IPR027939">
    <property type="entry name" value="NMT1/THI5"/>
</dbReference>
<dbReference type="SUPFAM" id="SSF53850">
    <property type="entry name" value="Periplasmic binding protein-like II"/>
    <property type="match status" value="1"/>
</dbReference>
<keyword evidence="6" id="KW-0479">Metal-binding</keyword>
<keyword evidence="9" id="KW-0408">Iron</keyword>
<dbReference type="AlphaFoldDB" id="A0A132PJ98"/>
<proteinExistence type="inferred from homology"/>
<comment type="function">
    <text evidence="1">Responsible for the formation of the pyrimidine heterocycle in the thiamine biosynthesis pathway. Catalyzes the formation of hydroxymethylpyrimidine phosphate (HMP-P) from histidine and pyridoxal phosphate (PLP). The protein uses PLP and the active site histidine to form HMP-P, generating an inactive enzyme. The enzyme can only undergo a single turnover, which suggests it is a suicide enzyme.</text>
</comment>
<dbReference type="PANTHER" id="PTHR31528">
    <property type="entry name" value="4-AMINO-5-HYDROXYMETHYL-2-METHYLPYRIMIDINE PHOSPHATE SYNTHASE THI11-RELATED"/>
    <property type="match status" value="1"/>
</dbReference>
<dbReference type="Proteomes" id="UP000070612">
    <property type="component" value="Unassembled WGS sequence"/>
</dbReference>
<evidence type="ECO:0000256" key="5">
    <source>
        <dbReference type="ARBA" id="ARBA00022679"/>
    </source>
</evidence>
<name>A0A132PJ98_9MYCO</name>
<keyword evidence="16" id="KW-1185">Reference proteome</keyword>
<comment type="similarity">
    <text evidence="3">Belongs to the NMT1/THI5 family.</text>
</comment>
<evidence type="ECO:0000259" key="14">
    <source>
        <dbReference type="Pfam" id="PF09084"/>
    </source>
</evidence>